<evidence type="ECO:0000313" key="2">
    <source>
        <dbReference type="EMBL" id="GAA0359503.1"/>
    </source>
</evidence>
<proteinExistence type="predicted"/>
<gene>
    <name evidence="2" type="ORF">GCM10009092_24630</name>
</gene>
<dbReference type="RefSeq" id="WP_343845241.1">
    <property type="nucleotide sequence ID" value="NZ_BAAAEI010000013.1"/>
</dbReference>
<evidence type="ECO:0000259" key="1">
    <source>
        <dbReference type="Pfam" id="PF10000"/>
    </source>
</evidence>
<reference evidence="3" key="1">
    <citation type="journal article" date="2019" name="Int. J. Syst. Evol. Microbiol.">
        <title>The Global Catalogue of Microorganisms (GCM) 10K type strain sequencing project: providing services to taxonomists for standard genome sequencing and annotation.</title>
        <authorList>
            <consortium name="The Broad Institute Genomics Platform"/>
            <consortium name="The Broad Institute Genome Sequencing Center for Infectious Disease"/>
            <person name="Wu L."/>
            <person name="Ma J."/>
        </authorList>
    </citation>
    <scope>NUCLEOTIDE SEQUENCE [LARGE SCALE GENOMIC DNA]</scope>
    <source>
        <strain evidence="3">JCM 13378</strain>
    </source>
</reference>
<keyword evidence="3" id="KW-1185">Reference proteome</keyword>
<name>A0ABP3H4R7_9ALTE</name>
<dbReference type="Pfam" id="PF10000">
    <property type="entry name" value="ACT_3"/>
    <property type="match status" value="1"/>
</dbReference>
<dbReference type="InterPro" id="IPR018717">
    <property type="entry name" value="DUF2241"/>
</dbReference>
<sequence>MQAITNLQQLICTMQPVLHAPCYVFATLPPDQAIPVGVKMLFEEVEGWSAILTEQQAMQLGLAYEFPCRMITLNVHSSLDAVGFLARITAELASLNMGVNPVSAFYHDHLFVPAGRAEEALAALVNLSHQGQVVS</sequence>
<dbReference type="InterPro" id="IPR045865">
    <property type="entry name" value="ACT-like_dom_sf"/>
</dbReference>
<evidence type="ECO:0000313" key="3">
    <source>
        <dbReference type="Proteomes" id="UP001501757"/>
    </source>
</evidence>
<organism evidence="2 3">
    <name type="scientific">Bowmanella denitrificans</name>
    <dbReference type="NCBI Taxonomy" id="366582"/>
    <lineage>
        <taxon>Bacteria</taxon>
        <taxon>Pseudomonadati</taxon>
        <taxon>Pseudomonadota</taxon>
        <taxon>Gammaproteobacteria</taxon>
        <taxon>Alteromonadales</taxon>
        <taxon>Alteromonadaceae</taxon>
        <taxon>Bowmanella</taxon>
    </lineage>
</organism>
<feature type="domain" description="DUF2241" evidence="1">
    <location>
        <begin position="3"/>
        <end position="69"/>
    </location>
</feature>
<dbReference type="Gene3D" id="3.30.2130.10">
    <property type="entry name" value="VC0802-like"/>
    <property type="match status" value="1"/>
</dbReference>
<dbReference type="SUPFAM" id="SSF55021">
    <property type="entry name" value="ACT-like"/>
    <property type="match status" value="2"/>
</dbReference>
<comment type="caution">
    <text evidence="2">The sequence shown here is derived from an EMBL/GenBank/DDBJ whole genome shotgun (WGS) entry which is preliminary data.</text>
</comment>
<dbReference type="Proteomes" id="UP001501757">
    <property type="component" value="Unassembled WGS sequence"/>
</dbReference>
<accession>A0ABP3H4R7</accession>
<protein>
    <submittedName>
        <fullName evidence="2">ACT domain-containing protein</fullName>
    </submittedName>
</protein>
<dbReference type="PANTHER" id="PTHR39199">
    <property type="entry name" value="BLR5128 PROTEIN"/>
    <property type="match status" value="1"/>
</dbReference>
<dbReference type="PANTHER" id="PTHR39199:SF1">
    <property type="entry name" value="BLR5128 PROTEIN"/>
    <property type="match status" value="1"/>
</dbReference>
<dbReference type="EMBL" id="BAAAEI010000013">
    <property type="protein sequence ID" value="GAA0359503.1"/>
    <property type="molecule type" value="Genomic_DNA"/>
</dbReference>